<proteinExistence type="predicted"/>
<evidence type="ECO:0000313" key="1">
    <source>
        <dbReference type="Ensembl" id="ENSNNAP00000010839.1"/>
    </source>
</evidence>
<sequence>LNVVGCRDGPRQEKYHLILVGGDRMGKSAFTIQFRGPEWVISFLIPVVCSPLS</sequence>
<dbReference type="GeneTree" id="ENSGT00990000208665"/>
<dbReference type="Proteomes" id="UP000694559">
    <property type="component" value="Unplaced"/>
</dbReference>
<evidence type="ECO:0000313" key="2">
    <source>
        <dbReference type="Proteomes" id="UP000694559"/>
    </source>
</evidence>
<keyword evidence="2" id="KW-1185">Reference proteome</keyword>
<accession>A0A8C6X936</accession>
<dbReference type="AlphaFoldDB" id="A0A8C6X936"/>
<dbReference type="Ensembl" id="ENSNNAT00000011341.1">
    <property type="protein sequence ID" value="ENSNNAP00000010839.1"/>
    <property type="gene ID" value="ENSNNAG00000007241.1"/>
</dbReference>
<organism evidence="1 2">
    <name type="scientific">Naja naja</name>
    <name type="common">Indian cobra</name>
    <dbReference type="NCBI Taxonomy" id="35670"/>
    <lineage>
        <taxon>Eukaryota</taxon>
        <taxon>Metazoa</taxon>
        <taxon>Chordata</taxon>
        <taxon>Craniata</taxon>
        <taxon>Vertebrata</taxon>
        <taxon>Euteleostomi</taxon>
        <taxon>Lepidosauria</taxon>
        <taxon>Squamata</taxon>
        <taxon>Bifurcata</taxon>
        <taxon>Unidentata</taxon>
        <taxon>Episquamata</taxon>
        <taxon>Toxicofera</taxon>
        <taxon>Serpentes</taxon>
        <taxon>Colubroidea</taxon>
        <taxon>Elapidae</taxon>
        <taxon>Elapinae</taxon>
        <taxon>Naja</taxon>
    </lineage>
</organism>
<reference evidence="1" key="1">
    <citation type="submission" date="2025-08" db="UniProtKB">
        <authorList>
            <consortium name="Ensembl"/>
        </authorList>
    </citation>
    <scope>IDENTIFICATION</scope>
</reference>
<protein>
    <submittedName>
        <fullName evidence="1">Uncharacterized protein</fullName>
    </submittedName>
</protein>
<name>A0A8C6X936_NAJNA</name>
<reference evidence="1" key="2">
    <citation type="submission" date="2025-09" db="UniProtKB">
        <authorList>
            <consortium name="Ensembl"/>
        </authorList>
    </citation>
    <scope>IDENTIFICATION</scope>
</reference>